<feature type="region of interest" description="Disordered" evidence="7">
    <location>
        <begin position="371"/>
        <end position="390"/>
    </location>
</feature>
<dbReference type="PANTHER" id="PTHR45700:SF2">
    <property type="entry name" value="UBIQUITIN-PROTEIN LIGASE E3C"/>
    <property type="match status" value="1"/>
</dbReference>
<keyword evidence="4 5" id="KW-0833">Ubl conjugation pathway</keyword>
<dbReference type="GO" id="GO:0061630">
    <property type="term" value="F:ubiquitin protein ligase activity"/>
    <property type="evidence" value="ECO:0007669"/>
    <property type="project" value="UniProtKB-EC"/>
</dbReference>
<dbReference type="Gene3D" id="3.90.1750.10">
    <property type="entry name" value="Hect, E3 ligase catalytic domains"/>
    <property type="match status" value="1"/>
</dbReference>
<evidence type="ECO:0000256" key="1">
    <source>
        <dbReference type="ARBA" id="ARBA00000885"/>
    </source>
</evidence>
<dbReference type="FunFam" id="3.30.2410.10:FF:000011">
    <property type="entry name" value="Putative Ubiquitin-protein ligase E3C"/>
    <property type="match status" value="1"/>
</dbReference>
<evidence type="ECO:0000313" key="10">
    <source>
        <dbReference type="Proteomes" id="UP001212152"/>
    </source>
</evidence>
<comment type="caution">
    <text evidence="9">The sequence shown here is derived from an EMBL/GenBank/DDBJ whole genome shotgun (WGS) entry which is preliminary data.</text>
</comment>
<gene>
    <name evidence="9" type="ORF">HDU87_007521</name>
</gene>
<evidence type="ECO:0000259" key="8">
    <source>
        <dbReference type="PROSITE" id="PS50237"/>
    </source>
</evidence>
<evidence type="ECO:0000313" key="9">
    <source>
        <dbReference type="EMBL" id="KAJ3183099.1"/>
    </source>
</evidence>
<dbReference type="SUPFAM" id="SSF56204">
    <property type="entry name" value="Hect, E3 ligase catalytic domain"/>
    <property type="match status" value="1"/>
</dbReference>
<dbReference type="PROSITE" id="PS50237">
    <property type="entry name" value="HECT"/>
    <property type="match status" value="1"/>
</dbReference>
<dbReference type="InterPro" id="IPR000569">
    <property type="entry name" value="HECT_dom"/>
</dbReference>
<dbReference type="AlphaFoldDB" id="A0AAD5TPI6"/>
<reference evidence="9" key="1">
    <citation type="submission" date="2020-05" db="EMBL/GenBank/DDBJ databases">
        <title>Phylogenomic resolution of chytrid fungi.</title>
        <authorList>
            <person name="Stajich J.E."/>
            <person name="Amses K."/>
            <person name="Simmons R."/>
            <person name="Seto K."/>
            <person name="Myers J."/>
            <person name="Bonds A."/>
            <person name="Quandt C.A."/>
            <person name="Barry K."/>
            <person name="Liu P."/>
            <person name="Grigoriev I."/>
            <person name="Longcore J.E."/>
            <person name="James T.Y."/>
        </authorList>
    </citation>
    <scope>NUCLEOTIDE SEQUENCE</scope>
    <source>
        <strain evidence="9">JEL0379</strain>
    </source>
</reference>
<evidence type="ECO:0000256" key="5">
    <source>
        <dbReference type="PROSITE-ProRule" id="PRU00104"/>
    </source>
</evidence>
<protein>
    <recommendedName>
        <fullName evidence="2">HECT-type E3 ubiquitin transferase</fullName>
        <ecNumber evidence="2">2.3.2.26</ecNumber>
    </recommendedName>
</protein>
<name>A0AAD5TPI6_9FUNG</name>
<accession>A0AAD5TPI6</accession>
<organism evidence="9 10">
    <name type="scientific">Geranomyces variabilis</name>
    <dbReference type="NCBI Taxonomy" id="109894"/>
    <lineage>
        <taxon>Eukaryota</taxon>
        <taxon>Fungi</taxon>
        <taxon>Fungi incertae sedis</taxon>
        <taxon>Chytridiomycota</taxon>
        <taxon>Chytridiomycota incertae sedis</taxon>
        <taxon>Chytridiomycetes</taxon>
        <taxon>Spizellomycetales</taxon>
        <taxon>Powellomycetaceae</taxon>
        <taxon>Geranomyces</taxon>
    </lineage>
</organism>
<evidence type="ECO:0000256" key="6">
    <source>
        <dbReference type="SAM" id="Coils"/>
    </source>
</evidence>
<sequence>MFSFEGDFKNKRNINLGGKSAKVADKAELLRKAQRERQNRERERLRLQSAQTVQAFWRGRSCVKRLRAAARVEWDSDLAAALHQLAATDQKAVAQTALRLAQRFLFFYSPTHDHQRLEVSLCHFLLQQTTAGILVFLTPWVNELAKEWSFVIARLLPICFASLDVNDGMSMTNPEEISNVFKFLVGSLDPQIYASMHRGADNPYWSALHQNLIISNQDALYKSIRNFLLAHPSEHKRLLSVSAAIHLTTLPLDTALTGDVSIERNLITQILTVESLPNRISIDALTSFSRHIHFTSLISFMENDVRLFELLDAQRGANTPDPYAALLGNLLAFSQPNISKFDADTMGAYAHVLQLLIQRLPPSYLNTVSRQTDAKVPPLGNDSDDEQDDQTIMKSGPSYAIDPWLRKWLLTLIKPSSLLQPFVRSLPSSDWALNASALVQTRRIASFLLALMTCWNNQKSDIGTALLFKTEAGLLRGMWVVARRSQLWEGLAFAGKAEYDFEDLKRRADWPVLLLCCELLVRLLTTLGDDELFGNYPPFAVADLVALSGTIKNATFDLYWNERANVSSTIPDTSITLSHITEVFTRLLQQIHARDSRRSFCPSDHWLAPGSAAEQTHFLEQVVQQTSITAGDNNDEENNGGTERKMLLARNSAKAKPSHAILRNIPFVIPFETRVNIFRARVHEDRQRYGLDENWHAPVARVTIRRQYVFEDGFAQLNALGASLKSRIAITFISEQGLVEAGIDGGGVFKEFLTTISKQAFDMNYGLFQATESQLLYPAPHSYASQDMQLHHLEFLGRIVGKALYEGVLVDVAFANFFLTKWLGQRSYLDDLPSLDQGLYQGLMVLKHYTGDVEGDLGLTFSVDDAEFGAAKSIDLIPNGSNIAVTKENRIQYIYLMANYKLNTQIQRQCQAFFSGLVDLIAPEWLQMFNQQELQILLAGDVSAPISLDDLRANTVYGGGFTATHPTIEMFWEIVDKEFTDAQLSDLVKFVTSCARPPLLGFSELRPGFCIRMAGEEVDRLPTASTCVNLLKMPAYTDRKAMKSKLLYAISSGAGFELS</sequence>
<feature type="domain" description="HECT" evidence="8">
    <location>
        <begin position="724"/>
        <end position="1059"/>
    </location>
</feature>
<dbReference type="EC" id="2.3.2.26" evidence="2"/>
<dbReference type="InterPro" id="IPR044611">
    <property type="entry name" value="E3A/B/C-like"/>
</dbReference>
<evidence type="ECO:0000256" key="7">
    <source>
        <dbReference type="SAM" id="MobiDB-lite"/>
    </source>
</evidence>
<dbReference type="FunFam" id="3.30.2160.10:FF:000002">
    <property type="entry name" value="Putative Ubiquitin-protein ligase E3C"/>
    <property type="match status" value="1"/>
</dbReference>
<evidence type="ECO:0000256" key="2">
    <source>
        <dbReference type="ARBA" id="ARBA00012485"/>
    </source>
</evidence>
<evidence type="ECO:0000256" key="3">
    <source>
        <dbReference type="ARBA" id="ARBA00022679"/>
    </source>
</evidence>
<dbReference type="GO" id="GO:0006511">
    <property type="term" value="P:ubiquitin-dependent protein catabolic process"/>
    <property type="evidence" value="ECO:0007669"/>
    <property type="project" value="TreeGrafter"/>
</dbReference>
<dbReference type="GO" id="GO:0000209">
    <property type="term" value="P:protein polyubiquitination"/>
    <property type="evidence" value="ECO:0007669"/>
    <property type="project" value="InterPro"/>
</dbReference>
<dbReference type="InterPro" id="IPR035983">
    <property type="entry name" value="Hect_E3_ubiquitin_ligase"/>
</dbReference>
<dbReference type="PANTHER" id="PTHR45700">
    <property type="entry name" value="UBIQUITIN-PROTEIN LIGASE E3C"/>
    <property type="match status" value="1"/>
</dbReference>
<dbReference type="Gene3D" id="3.30.2410.10">
    <property type="entry name" value="Hect, E3 ligase catalytic domain"/>
    <property type="match status" value="1"/>
</dbReference>
<evidence type="ECO:0000256" key="4">
    <source>
        <dbReference type="ARBA" id="ARBA00022786"/>
    </source>
</evidence>
<dbReference type="Gene3D" id="3.30.2160.10">
    <property type="entry name" value="Hect, E3 ligase catalytic domain"/>
    <property type="match status" value="1"/>
</dbReference>
<keyword evidence="10" id="KW-1185">Reference proteome</keyword>
<feature type="active site" description="Glycyl thioester intermediate" evidence="5">
    <location>
        <position position="1027"/>
    </location>
</feature>
<keyword evidence="3" id="KW-0808">Transferase</keyword>
<dbReference type="EMBL" id="JADGJQ010000007">
    <property type="protein sequence ID" value="KAJ3183099.1"/>
    <property type="molecule type" value="Genomic_DNA"/>
</dbReference>
<feature type="coiled-coil region" evidence="6">
    <location>
        <begin position="23"/>
        <end position="50"/>
    </location>
</feature>
<dbReference type="CDD" id="cd00078">
    <property type="entry name" value="HECTc"/>
    <property type="match status" value="1"/>
</dbReference>
<dbReference type="Pfam" id="PF00632">
    <property type="entry name" value="HECT"/>
    <property type="match status" value="1"/>
</dbReference>
<dbReference type="Proteomes" id="UP001212152">
    <property type="component" value="Unassembled WGS sequence"/>
</dbReference>
<proteinExistence type="predicted"/>
<comment type="catalytic activity">
    <reaction evidence="1">
        <text>S-ubiquitinyl-[E2 ubiquitin-conjugating enzyme]-L-cysteine + [acceptor protein]-L-lysine = [E2 ubiquitin-conjugating enzyme]-L-cysteine + N(6)-ubiquitinyl-[acceptor protein]-L-lysine.</text>
        <dbReference type="EC" id="2.3.2.26"/>
    </reaction>
</comment>
<dbReference type="SMART" id="SM00119">
    <property type="entry name" value="HECTc"/>
    <property type="match status" value="1"/>
</dbReference>
<keyword evidence="6" id="KW-0175">Coiled coil</keyword>